<reference evidence="1" key="2">
    <citation type="submission" date="2022-06" db="UniProtKB">
        <authorList>
            <consortium name="EnsemblMetazoa"/>
        </authorList>
    </citation>
    <scope>IDENTIFICATION</scope>
    <source>
        <strain evidence="1">PS312</strain>
    </source>
</reference>
<protein>
    <submittedName>
        <fullName evidence="1">Uncharacterized protein</fullName>
    </submittedName>
</protein>
<accession>A0A8R1ULB7</accession>
<dbReference type="Proteomes" id="UP000005239">
    <property type="component" value="Unassembled WGS sequence"/>
</dbReference>
<accession>A0A2A6B8D1</accession>
<organism evidence="1 2">
    <name type="scientific">Pristionchus pacificus</name>
    <name type="common">Parasitic nematode worm</name>
    <dbReference type="NCBI Taxonomy" id="54126"/>
    <lineage>
        <taxon>Eukaryota</taxon>
        <taxon>Metazoa</taxon>
        <taxon>Ecdysozoa</taxon>
        <taxon>Nematoda</taxon>
        <taxon>Chromadorea</taxon>
        <taxon>Rhabditida</taxon>
        <taxon>Rhabditina</taxon>
        <taxon>Diplogasteromorpha</taxon>
        <taxon>Diplogasteroidea</taxon>
        <taxon>Neodiplogasteridae</taxon>
        <taxon>Pristionchus</taxon>
    </lineage>
</organism>
<sequence length="135" mass="15217">MLGVLDEDGTAFTFTENAGDEVNSRIYSVHVKKKCASYDKTDDYGETVLRSWNDDEGTICFQTEWEGKVGEAVPSDEKVKKLVERMSSMAAFTKVQIMDGQILEGQSLRFVEKFLDTEQFKLEFPIDQAIIGSNV</sequence>
<evidence type="ECO:0000313" key="2">
    <source>
        <dbReference type="Proteomes" id="UP000005239"/>
    </source>
</evidence>
<keyword evidence="2" id="KW-1185">Reference proteome</keyword>
<gene>
    <name evidence="1" type="primary">WBGene00271962</name>
</gene>
<proteinExistence type="predicted"/>
<name>A0A2A6B8D1_PRIPA</name>
<dbReference type="EnsemblMetazoa" id="PPA33593.1">
    <property type="protein sequence ID" value="PPA33593.1"/>
    <property type="gene ID" value="WBGene00271962"/>
</dbReference>
<reference evidence="2" key="1">
    <citation type="journal article" date="2008" name="Nat. Genet.">
        <title>The Pristionchus pacificus genome provides a unique perspective on nematode lifestyle and parasitism.</title>
        <authorList>
            <person name="Dieterich C."/>
            <person name="Clifton S.W."/>
            <person name="Schuster L.N."/>
            <person name="Chinwalla A."/>
            <person name="Delehaunty K."/>
            <person name="Dinkelacker I."/>
            <person name="Fulton L."/>
            <person name="Fulton R."/>
            <person name="Godfrey J."/>
            <person name="Minx P."/>
            <person name="Mitreva M."/>
            <person name="Roeseler W."/>
            <person name="Tian H."/>
            <person name="Witte H."/>
            <person name="Yang S.P."/>
            <person name="Wilson R.K."/>
            <person name="Sommer R.J."/>
        </authorList>
    </citation>
    <scope>NUCLEOTIDE SEQUENCE [LARGE SCALE GENOMIC DNA]</scope>
    <source>
        <strain evidence="2">PS312</strain>
    </source>
</reference>
<dbReference type="AlphaFoldDB" id="A0A2A6B8D1"/>
<evidence type="ECO:0000313" key="1">
    <source>
        <dbReference type="EnsemblMetazoa" id="PPA33593.1"/>
    </source>
</evidence>